<accession>S4NQ96</accession>
<dbReference type="AlphaFoldDB" id="S4NQ96"/>
<dbReference type="OrthoDB" id="2356646at2"/>
<dbReference type="eggNOG" id="ENOG5033AEP">
    <property type="taxonomic scope" value="Bacteria"/>
</dbReference>
<feature type="compositionally biased region" description="Low complexity" evidence="1">
    <location>
        <begin position="50"/>
        <end position="59"/>
    </location>
</feature>
<dbReference type="Pfam" id="PF14478">
    <property type="entry name" value="DUF4430"/>
    <property type="match status" value="1"/>
</dbReference>
<feature type="domain" description="Transcobalamin-like C-terminal" evidence="2">
    <location>
        <begin position="160"/>
        <end position="228"/>
    </location>
</feature>
<evidence type="ECO:0000313" key="3">
    <source>
        <dbReference type="EMBL" id="GAD16198.1"/>
    </source>
</evidence>
<evidence type="ECO:0000259" key="2">
    <source>
        <dbReference type="Pfam" id="PF14478"/>
    </source>
</evidence>
<comment type="caution">
    <text evidence="3">The sequence shown here is derived from an EMBL/GenBank/DDBJ whole genome shotgun (WGS) entry which is preliminary data.</text>
</comment>
<feature type="region of interest" description="Disordered" evidence="1">
    <location>
        <begin position="32"/>
        <end position="132"/>
    </location>
</feature>
<keyword evidence="4" id="KW-1185">Reference proteome</keyword>
<dbReference type="STRING" id="1423780.FD05_GL000505"/>
<feature type="compositionally biased region" description="Basic residues" evidence="1">
    <location>
        <begin position="60"/>
        <end position="71"/>
    </location>
</feature>
<feature type="compositionally biased region" description="Polar residues" evidence="1">
    <location>
        <begin position="104"/>
        <end position="117"/>
    </location>
</feature>
<proteinExistence type="predicted"/>
<keyword evidence="3" id="KW-0449">Lipoprotein</keyword>
<evidence type="ECO:0000256" key="1">
    <source>
        <dbReference type="SAM" id="MobiDB-lite"/>
    </source>
</evidence>
<dbReference type="GeneID" id="301047773"/>
<dbReference type="RefSeq" id="WP_020280651.1">
    <property type="nucleotide sequence ID" value="NZ_AZED01000011.1"/>
</dbReference>
<organism evidence="3 4">
    <name type="scientific">Lentilactobacillus otakiensis DSM 19908 = JCM 15040</name>
    <dbReference type="NCBI Taxonomy" id="1423780"/>
    <lineage>
        <taxon>Bacteria</taxon>
        <taxon>Bacillati</taxon>
        <taxon>Bacillota</taxon>
        <taxon>Bacilli</taxon>
        <taxon>Lactobacillales</taxon>
        <taxon>Lactobacillaceae</taxon>
        <taxon>Lentilactobacillus</taxon>
    </lineage>
</organism>
<dbReference type="EMBL" id="BASH01000002">
    <property type="protein sequence ID" value="GAD16198.1"/>
    <property type="molecule type" value="Genomic_DNA"/>
</dbReference>
<reference evidence="4" key="1">
    <citation type="journal article" date="2013" name="Genome Announc.">
        <title>Draft Genome Sequence of D-Branched-Chain Amino Acid Producer Lactobacillus otakiensis JCM 15040T, Isolated from a Traditional Japanese Pickle.</title>
        <authorList>
            <person name="Doi K."/>
            <person name="Mori K."/>
            <person name="Mutaguchi Y."/>
            <person name="Tashiro K."/>
            <person name="Fujino Y."/>
            <person name="Ohmori T."/>
            <person name="Kuhara S."/>
            <person name="Ohshima T."/>
        </authorList>
    </citation>
    <scope>NUCLEOTIDE SEQUENCE [LARGE SCALE GENOMIC DNA]</scope>
    <source>
        <strain evidence="4">JCM 15040</strain>
    </source>
</reference>
<protein>
    <submittedName>
        <fullName evidence="3">Lipoprotein</fullName>
    </submittedName>
</protein>
<dbReference type="InterPro" id="IPR027954">
    <property type="entry name" value="Transcobalamin-like_C"/>
</dbReference>
<evidence type="ECO:0000313" key="4">
    <source>
        <dbReference type="Proteomes" id="UP000016361"/>
    </source>
</evidence>
<dbReference type="PATRIC" id="fig|1423780.4.peg.504"/>
<name>S4NQ96_9LACO</name>
<gene>
    <name evidence="3" type="ORF">LOT_0736</name>
</gene>
<sequence length="233" mass="25135">MKKAIGIVIGVILVLGLAFGVREVVANRAQQHARTEKVAKMDSGSQPKVTTSSTASSQKPKTKKSTTKKSQSHQPTANKRAKSLNTASPSATSSSHKKSAGTHPVSSAKQTSSVTPRHSSKKAQAKQKASPKYTGKAYLKVSGYKKLFYSGNLHITKKTTAFTLLQQTNLKITYTSSPAIYVSAINGLKENDIKVGSGWMYSVNGKYVDKSAGDKLIKPGDKVHWYFTVQGFK</sequence>
<dbReference type="Proteomes" id="UP000016361">
    <property type="component" value="Unassembled WGS sequence"/>
</dbReference>
<dbReference type="Gene3D" id="2.170.130.30">
    <property type="match status" value="1"/>
</dbReference>